<dbReference type="InterPro" id="IPR041285">
    <property type="entry name" value="MID_MedPIWI"/>
</dbReference>
<dbReference type="PANTHER" id="PTHR48249:SF1">
    <property type="entry name" value="MEDIATOR OF RNA POLYMERASE II TRANSCRIPTION SUBUNIT 13-LIKE"/>
    <property type="match status" value="1"/>
</dbReference>
<dbReference type="InterPro" id="IPR021643">
    <property type="entry name" value="Mediator_Med13_N"/>
</dbReference>
<dbReference type="GO" id="GO:0003712">
    <property type="term" value="F:transcription coregulator activity"/>
    <property type="evidence" value="ECO:0007669"/>
    <property type="project" value="InterPro"/>
</dbReference>
<evidence type="ECO:0000313" key="13">
    <source>
        <dbReference type="Ensembl" id="ENSGMOP00000039394.1"/>
    </source>
</evidence>
<feature type="region of interest" description="Disordered" evidence="9">
    <location>
        <begin position="499"/>
        <end position="584"/>
    </location>
</feature>
<evidence type="ECO:0000256" key="8">
    <source>
        <dbReference type="RuleBase" id="RU364134"/>
    </source>
</evidence>
<keyword evidence="5 8" id="KW-0010">Activator</keyword>
<evidence type="ECO:0000256" key="6">
    <source>
        <dbReference type="ARBA" id="ARBA00023163"/>
    </source>
</evidence>
<evidence type="ECO:0000259" key="11">
    <source>
        <dbReference type="Pfam" id="PF11597"/>
    </source>
</evidence>
<dbReference type="Ensembl" id="ENSGMOT00000036681.1">
    <property type="protein sequence ID" value="ENSGMOP00000039394.1"/>
    <property type="gene ID" value="ENSGMOG00000009244.2"/>
</dbReference>
<keyword evidence="3 8" id="KW-0678">Repressor</keyword>
<dbReference type="Proteomes" id="UP000694546">
    <property type="component" value="Chromosome 4"/>
</dbReference>
<keyword evidence="14" id="KW-1185">Reference proteome</keyword>
<feature type="region of interest" description="Disordered" evidence="9">
    <location>
        <begin position="887"/>
        <end position="954"/>
    </location>
</feature>
<feature type="compositionally biased region" description="Polar residues" evidence="9">
    <location>
        <begin position="1428"/>
        <end position="1443"/>
    </location>
</feature>
<evidence type="ECO:0000256" key="1">
    <source>
        <dbReference type="ARBA" id="ARBA00004123"/>
    </source>
</evidence>
<evidence type="ECO:0000256" key="5">
    <source>
        <dbReference type="ARBA" id="ARBA00023159"/>
    </source>
</evidence>
<feature type="compositionally biased region" description="Basic and acidic residues" evidence="9">
    <location>
        <begin position="1332"/>
        <end position="1343"/>
    </location>
</feature>
<feature type="domain" description="MID" evidence="12">
    <location>
        <begin position="1279"/>
        <end position="1629"/>
    </location>
</feature>
<feature type="region of interest" description="Disordered" evidence="9">
    <location>
        <begin position="1385"/>
        <end position="1465"/>
    </location>
</feature>
<evidence type="ECO:0000256" key="9">
    <source>
        <dbReference type="SAM" id="MobiDB-lite"/>
    </source>
</evidence>
<dbReference type="Pfam" id="PF06333">
    <property type="entry name" value="Med13_C"/>
    <property type="match status" value="1"/>
</dbReference>
<dbReference type="InterPro" id="IPR051139">
    <property type="entry name" value="Mediator_complx_sub13"/>
</dbReference>
<evidence type="ECO:0000256" key="3">
    <source>
        <dbReference type="ARBA" id="ARBA00022491"/>
    </source>
</evidence>
<accession>A0A8C5AYY2</accession>
<dbReference type="GO" id="GO:0006357">
    <property type="term" value="P:regulation of transcription by RNA polymerase II"/>
    <property type="evidence" value="ECO:0007669"/>
    <property type="project" value="InterPro"/>
</dbReference>
<evidence type="ECO:0000256" key="2">
    <source>
        <dbReference type="ARBA" id="ARBA00009354"/>
    </source>
</evidence>
<dbReference type="GO" id="GO:0016592">
    <property type="term" value="C:mediator complex"/>
    <property type="evidence" value="ECO:0007669"/>
    <property type="project" value="InterPro"/>
</dbReference>
<evidence type="ECO:0000256" key="7">
    <source>
        <dbReference type="ARBA" id="ARBA00023242"/>
    </source>
</evidence>
<dbReference type="GeneTree" id="ENSGT00390000013680"/>
<comment type="function">
    <text evidence="8">Component of the Mediator complex, a coactivator involved in regulated transcription of nearly all RNA polymerase II-dependent genes. Mediator functions as a bridge to convey information from gene-specific regulatory proteins to the basal RNA polymerase II transcription machinery. Mediator is recruited to promoters by direct interactions with regulatory proteins and serves as a scaffold for the assembly of a functional preinitiation complex with RNA polymerase II and the general transcription factors.</text>
</comment>
<comment type="subunit">
    <text evidence="8">Component of the Mediator complex.</text>
</comment>
<dbReference type="InterPro" id="IPR009401">
    <property type="entry name" value="Med13_C"/>
</dbReference>
<comment type="similarity">
    <text evidence="2 8">Belongs to the Mediator complex subunit 13 family.</text>
</comment>
<evidence type="ECO:0000256" key="4">
    <source>
        <dbReference type="ARBA" id="ARBA00023015"/>
    </source>
</evidence>
<evidence type="ECO:0000259" key="12">
    <source>
        <dbReference type="Pfam" id="PF18296"/>
    </source>
</evidence>
<name>A0A8C5AYY2_GADMO</name>
<proteinExistence type="inferred from homology"/>
<protein>
    <recommendedName>
        <fullName evidence="8">Mediator of RNA polymerase II transcription subunit 13</fullName>
    </recommendedName>
</protein>
<feature type="region of interest" description="Disordered" evidence="9">
    <location>
        <begin position="311"/>
        <end position="339"/>
    </location>
</feature>
<feature type="compositionally biased region" description="Basic and acidic residues" evidence="9">
    <location>
        <begin position="447"/>
        <end position="459"/>
    </location>
</feature>
<feature type="compositionally biased region" description="Low complexity" evidence="9">
    <location>
        <begin position="1385"/>
        <end position="1402"/>
    </location>
</feature>
<keyword evidence="4 8" id="KW-0805">Transcription regulation</keyword>
<dbReference type="Pfam" id="PF18296">
    <property type="entry name" value="MID_MedPIWI"/>
    <property type="match status" value="1"/>
</dbReference>
<feature type="compositionally biased region" description="Polar residues" evidence="9">
    <location>
        <begin position="915"/>
        <end position="939"/>
    </location>
</feature>
<reference evidence="13" key="2">
    <citation type="submission" date="2025-09" db="UniProtKB">
        <authorList>
            <consortium name="Ensembl"/>
        </authorList>
    </citation>
    <scope>IDENTIFICATION</scope>
</reference>
<evidence type="ECO:0000313" key="14">
    <source>
        <dbReference type="Proteomes" id="UP000694546"/>
    </source>
</evidence>
<keyword evidence="7 8" id="KW-0539">Nucleus</keyword>
<feature type="domain" description="Mediator complex subunit Med13 C-terminal" evidence="10">
    <location>
        <begin position="1665"/>
        <end position="2068"/>
    </location>
</feature>
<reference evidence="13" key="1">
    <citation type="submission" date="2025-08" db="UniProtKB">
        <authorList>
            <consortium name="Ensembl"/>
        </authorList>
    </citation>
    <scope>IDENTIFICATION</scope>
</reference>
<feature type="region of interest" description="Disordered" evidence="9">
    <location>
        <begin position="442"/>
        <end position="469"/>
    </location>
</feature>
<feature type="domain" description="Mediator complex subunit Med13 N-terminal" evidence="11">
    <location>
        <begin position="13"/>
        <end position="223"/>
    </location>
</feature>
<dbReference type="Pfam" id="PF11597">
    <property type="entry name" value="Med13_N"/>
    <property type="match status" value="1"/>
</dbReference>
<feature type="compositionally biased region" description="Basic and acidic residues" evidence="9">
    <location>
        <begin position="542"/>
        <end position="582"/>
    </location>
</feature>
<comment type="subcellular location">
    <subcellularLocation>
        <location evidence="1 8">Nucleus</location>
    </subcellularLocation>
</comment>
<dbReference type="PANTHER" id="PTHR48249">
    <property type="entry name" value="MEDIATOR OF RNA POLYMERASE II TRANSCRIPTION SUBUNIT 13"/>
    <property type="match status" value="1"/>
</dbReference>
<organism evidence="13 14">
    <name type="scientific">Gadus morhua</name>
    <name type="common">Atlantic cod</name>
    <dbReference type="NCBI Taxonomy" id="8049"/>
    <lineage>
        <taxon>Eukaryota</taxon>
        <taxon>Metazoa</taxon>
        <taxon>Chordata</taxon>
        <taxon>Craniata</taxon>
        <taxon>Vertebrata</taxon>
        <taxon>Euteleostomi</taxon>
        <taxon>Actinopterygii</taxon>
        <taxon>Neopterygii</taxon>
        <taxon>Teleostei</taxon>
        <taxon>Neoteleostei</taxon>
        <taxon>Acanthomorphata</taxon>
        <taxon>Zeiogadaria</taxon>
        <taxon>Gadariae</taxon>
        <taxon>Gadiformes</taxon>
        <taxon>Gadoidei</taxon>
        <taxon>Gadidae</taxon>
        <taxon>Gadus</taxon>
    </lineage>
</organism>
<feature type="region of interest" description="Disordered" evidence="9">
    <location>
        <begin position="1915"/>
        <end position="1947"/>
    </location>
</feature>
<sequence length="2079" mass="226904">MTTAANWVANGASLEDCHSNIFSLAELTGIKWRCYSFRGGGEYGPVISAPAHDDPVLRSFMRCVRANLLCVWRRKVKPDAKELWIFWWGEQPDLAHVIHHELEVSEEGLWECGLSYECRTLLFKAIHNLLERCLMEKDFVRIGKWFFKPHHLGEMPGGNSEHLSCSFSFFLHGESNVCTSVEISQHQPAYHVTEDHIQLAQTSSSAVQVILSPYGLSGTLTGQTYKMSDPAVRKLMEEWSYFYPMVLRRVEEERGSGGGDLEKDREPGERAYDPTCHVAVEVIVGGVRMTYPAAFVLIAQSDLLVRSPPQVPGAPALHREPSHCSAPLTPPTSPEQPCSGTFTLGNGLKHSACRTPMLETTIGITNLSPKHSGKSLTDHVVHQAWKGVLSQPASAEVVLTASHKGLGLNPISTASLSAGANSVLSSCSSSSSGSSSSYLLSSAKHAKGSDKSEKGEKPSKRPVAAPPFHHRVCVAADANFDPESSSAPPMGGLASLEQQTCLEPPSGPGCRFTKTLSDVGRANPRSLLHSPSSPLPPTLSPHPREQDPREQDPREQDPREQDPRKQDPREQDPREQDPRDPLLDLPMDLETALYAALLEPKDTRVGWWRGYRMPSSNKVDPKPPDLPVDRLGEMKMETASDGLALKRIDLEAPHLNQCTAEIIFFLVPATVETGQDEGSAKTNPSLTREGDLAVNISDLDNIFDEDDEELGVRMLNVHLCLWYAVADLQRMFPTPPSLEQHPAFSPIMTYRDNASLETTAPVVVVGGDQGSTHHHHYHHHHHQPHPEYHMELDEDNISPRHDDFKVRGVPPPGCSMFSPLTDLPSQCLPPLQIPELCSYRPSWALMPRMELYSSPLLQHTPFMRDGYTNVPSVSTLTEQDYVQMSTNTASVGTPATPRFSVPTPRTPRTPRGLNAASSGQGSVRQDGTELSSPASTPSTGLPPGASVDPHARPGPSLPEAHSLYAVLLLSDSVLNLFKDRNFDSCCICACNMNVKGADVGVYIPDSTREDQYRCMCGFSAVVNRRLAHGTGLFLEDEMDIFGQGSEVGRAAERRLALCRRDPPMGDPCAKRPQDSPPAPPSVMLLIQEQCSQPVASLASLDLPPGCSCHGRHGALLQSCLADKQWADGSDACVECYNALEQGLQYVDNPAGGAVDAAVVRRTALHPWSHANVVDMSLLSSQEVVRVLLSLQPFLQDAIQKKKSGRTWENIQHVQGPLTWQQFHKMAGRGSYGSEESPEPLPIPPLLLGYDRQRDILALSPLALPLWDKLLLEPYGGPSDVAYLVLCPDSPLMLAGARAFFTELSAVYETCRLGKHRPLSRVSRTGIVHVGEEGERAGPEDHPPDQWFTGPWAGQHHNDNLSKLNLYASVCRQHLAPQLSALPLDSSLLLPPNQPHPTTTSTPTPQPPASTGQHPPGAPDGEQAPGALSSGTTPAPSGSQTGETMQGRPPPSTSSSSSSAPEPLPPSLSLHGTLRASLYKFHLLLLLLLFRCLLSIINVCLLCPIFSSRTPEQARIGIPTLGESVDSLTHPPAIVIYMVDPFLCSSGAGDGGGGCPEDEGAEVEPGSIWLLGLLRCYTEMLKLLPETIRPALVLQVVPCQSLLQPTGGEGRLYLQQLRSLAFSCYAQCRRPLPKHTHVRSLTGFGPVATINSVLKGSEPPRPVLLYSPLFILGAPRPKQPEPGEVWAEVPPRYNVLFVGYCLSHDQRCILVSCTDQQGELLETCVINIDVPNRARRPKVSPRKAGLRKLWEWCVGLIQMSSMPWRLVIGRLGRLGHGELKDWSFLLGEHSLHSISRQLREACRMCGISAADSPSILSACLVAIEPQGSLVVMPDAVTMGSVFGRSTALNLQTSQLNTPQDASCTHILVFPTSATTQLGPSSYPTEDNTDDMFDLPFPDTDELENDIGHDMMLITGNLHPSPNSSPVPSPGSPSGMGIGSHFQQARTQGDRLLSRDHPAEELKQQPLALGYYVSTAQAAGLPHWFWASYPQAQNQCPLFLKASLHHHISMAQSEEPVSEKAKKISHPLDSKTTSDVLRFVLEQYNALSWLTCSPATQDRQSCLPVHLAVLTQMYNAILKML</sequence>
<feature type="region of interest" description="Disordered" evidence="9">
    <location>
        <begin position="1332"/>
        <end position="1353"/>
    </location>
</feature>
<keyword evidence="6 8" id="KW-0804">Transcription</keyword>
<evidence type="ECO:0000259" key="10">
    <source>
        <dbReference type="Pfam" id="PF06333"/>
    </source>
</evidence>